<dbReference type="EMBL" id="CP147246">
    <property type="protein sequence ID" value="WYJ92803.1"/>
    <property type="molecule type" value="Genomic_DNA"/>
</dbReference>
<reference evidence="4" key="3">
    <citation type="submission" date="2024-03" db="EMBL/GenBank/DDBJ databases">
        <title>The Genome Sequence of Enterococcus sp. DIV0238c.</title>
        <authorList>
            <consortium name="The Broad Institute Genomics Platform"/>
            <consortium name="The Broad Institute Microbial Omics Core"/>
            <consortium name="The Broad Institute Genomic Center for Infectious Diseases"/>
            <person name="Earl A."/>
            <person name="Manson A."/>
            <person name="Gilmore M."/>
            <person name="Schwartman J."/>
            <person name="Shea T."/>
            <person name="Abouelleil A."/>
            <person name="Cao P."/>
            <person name="Chapman S."/>
            <person name="Cusick C."/>
            <person name="Young S."/>
            <person name="Neafsey D."/>
            <person name="Nusbaum C."/>
            <person name="Birren B."/>
        </authorList>
    </citation>
    <scope>NUCLEOTIDE SEQUENCE</scope>
    <source>
        <strain evidence="4">9D6_DIV0238</strain>
    </source>
</reference>
<evidence type="ECO:0000313" key="3">
    <source>
        <dbReference type="EMBL" id="OUZ35497.1"/>
    </source>
</evidence>
<dbReference type="Pfam" id="PF09911">
    <property type="entry name" value="DUF2140"/>
    <property type="match status" value="1"/>
</dbReference>
<accession>A0A200JFX3</accession>
<feature type="transmembrane region" description="Helical" evidence="2">
    <location>
        <begin position="32"/>
        <end position="52"/>
    </location>
</feature>
<dbReference type="Proteomes" id="UP000196151">
    <property type="component" value="Chromosome"/>
</dbReference>
<keyword evidence="5" id="KW-1185">Reference proteome</keyword>
<evidence type="ECO:0000313" key="5">
    <source>
        <dbReference type="Proteomes" id="UP000196151"/>
    </source>
</evidence>
<keyword evidence="2" id="KW-0472">Membrane</keyword>
<evidence type="ECO:0000256" key="2">
    <source>
        <dbReference type="SAM" id="Phobius"/>
    </source>
</evidence>
<name>A0A200JFX3_9ENTE</name>
<keyword evidence="2" id="KW-1133">Transmembrane helix</keyword>
<feature type="compositionally biased region" description="Basic and acidic residues" evidence="1">
    <location>
        <begin position="1"/>
        <end position="16"/>
    </location>
</feature>
<keyword evidence="2" id="KW-0812">Transmembrane</keyword>
<sequence>MNNEQETSKKEKDAKQRKQKKDVQTPMNRWKIAFLILVGTIIASLAFIFVRITQVREPNYKPVPELVAKEGTPVIAIQSNKKQVNALIDFFLSDFQKDSDINYKFYLENEAMLNGTFEVLGYPIEFNLYFDPFVMNDGNVQLKAKSLSIGTLGLPIKEILKFVQRDYKLPSWVEVNPDDSTILLRLDQFRMQNGLFIRAEKINLVDDDIRMNIYLPKDTSSKED</sequence>
<organism evidence="3">
    <name type="scientific">Candidatus Enterococcus dunnyi</name>
    <dbReference type="NCBI Taxonomy" id="1834192"/>
    <lineage>
        <taxon>Bacteria</taxon>
        <taxon>Bacillati</taxon>
        <taxon>Bacillota</taxon>
        <taxon>Bacilli</taxon>
        <taxon>Lactobacillales</taxon>
        <taxon>Enterococcaceae</taxon>
        <taxon>Enterococcus</taxon>
    </lineage>
</organism>
<protein>
    <recommendedName>
        <fullName evidence="6">DUF2140 family protein</fullName>
    </recommendedName>
</protein>
<reference evidence="4" key="2">
    <citation type="submission" date="2017-05" db="EMBL/GenBank/DDBJ databases">
        <authorList>
            <consortium name="The Broad Institute Genomics Platform"/>
            <consortium name="The Broad Institute Genomic Center for Infectious Diseases"/>
            <person name="Earl A."/>
            <person name="Manson A."/>
            <person name="Schwartman J."/>
            <person name="Gilmore M."/>
            <person name="Abouelleil A."/>
            <person name="Cao P."/>
            <person name="Chapman S."/>
            <person name="Cusick C."/>
            <person name="Shea T."/>
            <person name="Young S."/>
            <person name="Neafsey D."/>
            <person name="Nusbaum C."/>
            <person name="Birren B."/>
        </authorList>
    </citation>
    <scope>NUCLEOTIDE SEQUENCE</scope>
    <source>
        <strain evidence="4">9D6_DIV0238</strain>
    </source>
</reference>
<feature type="region of interest" description="Disordered" evidence="1">
    <location>
        <begin position="1"/>
        <end position="22"/>
    </location>
</feature>
<evidence type="ECO:0000313" key="4">
    <source>
        <dbReference type="EMBL" id="WYJ92803.1"/>
    </source>
</evidence>
<dbReference type="EMBL" id="NIBQ01000001">
    <property type="protein sequence ID" value="OUZ35497.1"/>
    <property type="molecule type" value="Genomic_DNA"/>
</dbReference>
<evidence type="ECO:0000256" key="1">
    <source>
        <dbReference type="SAM" id="MobiDB-lite"/>
    </source>
</evidence>
<proteinExistence type="predicted"/>
<reference evidence="3" key="1">
    <citation type="submission" date="2017-05" db="EMBL/GenBank/DDBJ databases">
        <title>The Genome Sequence of Enterococcus sp. 9D6_DIV0238.</title>
        <authorList>
            <consortium name="The Broad Institute Genomics Platform"/>
            <consortium name="The Broad Institute Genomic Center for Infectious Diseases"/>
            <person name="Earl A."/>
            <person name="Manson A."/>
            <person name="Schwartman J."/>
            <person name="Gilmore M."/>
            <person name="Abouelleil A."/>
            <person name="Cao P."/>
            <person name="Chapman S."/>
            <person name="Cusick C."/>
            <person name="Shea T."/>
            <person name="Young S."/>
            <person name="Neafsey D."/>
            <person name="Nusbaum C."/>
            <person name="Birren B."/>
        </authorList>
    </citation>
    <scope>NUCLEOTIDE SEQUENCE [LARGE SCALE GENOMIC DNA]</scope>
    <source>
        <strain evidence="3">9D6_DIV0238</strain>
    </source>
</reference>
<evidence type="ECO:0008006" key="6">
    <source>
        <dbReference type="Google" id="ProtNLM"/>
    </source>
</evidence>
<gene>
    <name evidence="4" type="ORF">A5889_000282</name>
    <name evidence="3" type="ORF">A5889_000973</name>
</gene>
<dbReference type="AlphaFoldDB" id="A0A200JFX3"/>
<dbReference type="InterPro" id="IPR018672">
    <property type="entry name" value="DUF2140"/>
</dbReference>